<feature type="transmembrane region" description="Helical" evidence="6">
    <location>
        <begin position="7"/>
        <end position="24"/>
    </location>
</feature>
<dbReference type="AlphaFoldDB" id="A0A0R1JQD7"/>
<evidence type="ECO:0000313" key="8">
    <source>
        <dbReference type="Proteomes" id="UP000051804"/>
    </source>
</evidence>
<dbReference type="STRING" id="1291734.FD02_GL002149"/>
<feature type="transmembrane region" description="Helical" evidence="6">
    <location>
        <begin position="44"/>
        <end position="66"/>
    </location>
</feature>
<feature type="transmembrane region" description="Helical" evidence="6">
    <location>
        <begin position="232"/>
        <end position="255"/>
    </location>
</feature>
<reference evidence="7 8" key="1">
    <citation type="journal article" date="2015" name="Genome Announc.">
        <title>Expanding the biotechnology potential of lactobacilli through comparative genomics of 213 strains and associated genera.</title>
        <authorList>
            <person name="Sun Z."/>
            <person name="Harris H.M."/>
            <person name="McCann A."/>
            <person name="Guo C."/>
            <person name="Argimon S."/>
            <person name="Zhang W."/>
            <person name="Yang X."/>
            <person name="Jeffery I.B."/>
            <person name="Cooney J.C."/>
            <person name="Kagawa T.F."/>
            <person name="Liu W."/>
            <person name="Song Y."/>
            <person name="Salvetti E."/>
            <person name="Wrobel A."/>
            <person name="Rasinkangas P."/>
            <person name="Parkhill J."/>
            <person name="Rea M.C."/>
            <person name="O'Sullivan O."/>
            <person name="Ritari J."/>
            <person name="Douillard F.P."/>
            <person name="Paul Ross R."/>
            <person name="Yang R."/>
            <person name="Briner A.E."/>
            <person name="Felis G.E."/>
            <person name="de Vos W.M."/>
            <person name="Barrangou R."/>
            <person name="Klaenhammer T.R."/>
            <person name="Caufield P.W."/>
            <person name="Cui Y."/>
            <person name="Zhang H."/>
            <person name="O'Toole P.W."/>
        </authorList>
    </citation>
    <scope>NUCLEOTIDE SEQUENCE [LARGE SCALE GENOMIC DNA]</scope>
    <source>
        <strain evidence="7 8">JCM 17158</strain>
    </source>
</reference>
<evidence type="ECO:0000256" key="1">
    <source>
        <dbReference type="ARBA" id="ARBA00004651"/>
    </source>
</evidence>
<dbReference type="GO" id="GO:0046677">
    <property type="term" value="P:response to antibiotic"/>
    <property type="evidence" value="ECO:0007669"/>
    <property type="project" value="UniProtKB-KW"/>
</dbReference>
<dbReference type="Proteomes" id="UP000051804">
    <property type="component" value="Unassembled WGS sequence"/>
</dbReference>
<dbReference type="NCBIfam" id="TIGR00374">
    <property type="entry name" value="flippase-like domain"/>
    <property type="match status" value="1"/>
</dbReference>
<protein>
    <recommendedName>
        <fullName evidence="6">Phosphatidylglycerol lysyltransferase</fullName>
        <ecNumber evidence="6">2.3.2.3</ecNumber>
    </recommendedName>
    <alternativeName>
        <fullName evidence="6">Lysylphosphatidylglycerol synthase</fullName>
    </alternativeName>
</protein>
<comment type="subcellular location">
    <subcellularLocation>
        <location evidence="1 6">Cell membrane</location>
        <topology evidence="1 6">Multi-pass membrane protein</topology>
    </subcellularLocation>
</comment>
<dbReference type="GO" id="GO:0050071">
    <property type="term" value="F:phosphatidylglycerol lysyltransferase activity"/>
    <property type="evidence" value="ECO:0007669"/>
    <property type="project" value="UniProtKB-EC"/>
</dbReference>
<feature type="transmembrane region" description="Helical" evidence="6">
    <location>
        <begin position="124"/>
        <end position="147"/>
    </location>
</feature>
<keyword evidence="2" id="KW-1003">Cell membrane</keyword>
<dbReference type="PANTHER" id="PTHR37693">
    <property type="entry name" value="PHOSPHATIDYLGLYCEROL LYSYLTRANSFERASE"/>
    <property type="match status" value="1"/>
</dbReference>
<dbReference type="OrthoDB" id="9810654at2"/>
<evidence type="ECO:0000256" key="4">
    <source>
        <dbReference type="ARBA" id="ARBA00022989"/>
    </source>
</evidence>
<comment type="catalytic activity">
    <reaction evidence="6">
        <text>L-lysyl-tRNA(Lys) + a 1,2-diacyl-sn-glycero-3-phospho-(1'-sn-glycerol) = a 1,2-diacyl-sn-glycero-3-phospho-1'-(3'-O-L-lysyl)-sn-glycerol + tRNA(Lys)</text>
        <dbReference type="Rhea" id="RHEA:10668"/>
        <dbReference type="Rhea" id="RHEA-COMP:9696"/>
        <dbReference type="Rhea" id="RHEA-COMP:9697"/>
        <dbReference type="ChEBI" id="CHEBI:64716"/>
        <dbReference type="ChEBI" id="CHEBI:75792"/>
        <dbReference type="ChEBI" id="CHEBI:78442"/>
        <dbReference type="ChEBI" id="CHEBI:78529"/>
        <dbReference type="EC" id="2.3.2.3"/>
    </reaction>
</comment>
<keyword evidence="6" id="KW-0808">Transferase</keyword>
<accession>A0A0R1JQD7</accession>
<dbReference type="InterPro" id="IPR022791">
    <property type="entry name" value="L-PG_synthase/AglD"/>
</dbReference>
<keyword evidence="8" id="KW-1185">Reference proteome</keyword>
<feature type="transmembrane region" description="Helical" evidence="6">
    <location>
        <begin position="317"/>
        <end position="334"/>
    </location>
</feature>
<dbReference type="RefSeq" id="WP_054723582.1">
    <property type="nucleotide sequence ID" value="NZ_AZDJ01000028.1"/>
</dbReference>
<dbReference type="GO" id="GO:0006629">
    <property type="term" value="P:lipid metabolic process"/>
    <property type="evidence" value="ECO:0007669"/>
    <property type="project" value="UniProtKB-KW"/>
</dbReference>
<keyword evidence="5 6" id="KW-0472">Membrane</keyword>
<keyword evidence="6" id="KW-0443">Lipid metabolism</keyword>
<dbReference type="PATRIC" id="fig|1291734.4.peg.2207"/>
<evidence type="ECO:0000256" key="2">
    <source>
        <dbReference type="ARBA" id="ARBA00022475"/>
    </source>
</evidence>
<dbReference type="EC" id="2.3.2.3" evidence="6"/>
<feature type="transmembrane region" description="Helical" evidence="6">
    <location>
        <begin position="153"/>
        <end position="174"/>
    </location>
</feature>
<evidence type="ECO:0000313" key="7">
    <source>
        <dbReference type="EMBL" id="KRK71395.1"/>
    </source>
</evidence>
<evidence type="ECO:0000256" key="5">
    <source>
        <dbReference type="ARBA" id="ARBA00023136"/>
    </source>
</evidence>
<evidence type="ECO:0000256" key="3">
    <source>
        <dbReference type="ARBA" id="ARBA00022692"/>
    </source>
</evidence>
<dbReference type="PANTHER" id="PTHR37693:SF1">
    <property type="entry name" value="INTEGRAL MEMBRANE PROTEIN"/>
    <property type="match status" value="1"/>
</dbReference>
<name>A0A0R1JQD7_9LACO</name>
<keyword evidence="3 6" id="KW-0812">Transmembrane</keyword>
<comment type="caution">
    <text evidence="7">The sequence shown here is derived from an EMBL/GenBank/DDBJ whole genome shotgun (WGS) entry which is preliminary data.</text>
</comment>
<dbReference type="GO" id="GO:0005886">
    <property type="term" value="C:plasma membrane"/>
    <property type="evidence" value="ECO:0007669"/>
    <property type="project" value="UniProtKB-SubCell"/>
</dbReference>
<comment type="function">
    <text evidence="6">Catalyzes the transfer of a lysyl group from L-lysyl-tRNA(Lys) to membrane-bound phosphatidylglycerol (PG), which produces lysylphosphatidylglycerol (LPG), a major component of the bacterial membrane with a positive net charge. LPG synthesis contributes to bacterial virulence as it is involved in the resistance mechanism against cationic antimicrobial peptides (CAMP) produces by the host's immune system (defensins, cathelicidins) and by the competing microorganisms.</text>
</comment>
<proteinExistence type="inferred from homology"/>
<evidence type="ECO:0000256" key="6">
    <source>
        <dbReference type="RuleBase" id="RU363042"/>
    </source>
</evidence>
<keyword evidence="4 6" id="KW-1133">Transmembrane helix</keyword>
<organism evidence="7 8">
    <name type="scientific">Lacticaseibacillus nasuensis JCM 17158</name>
    <dbReference type="NCBI Taxonomy" id="1291734"/>
    <lineage>
        <taxon>Bacteria</taxon>
        <taxon>Bacillati</taxon>
        <taxon>Bacillota</taxon>
        <taxon>Bacilli</taxon>
        <taxon>Lactobacillales</taxon>
        <taxon>Lactobacillaceae</taxon>
        <taxon>Lacticaseibacillus</taxon>
    </lineage>
</organism>
<sequence>MTRKNKIAVAVMIAIGVAIFLWEMRNVDVHAAWHTLLTLRLQWLAVAFLVILLSYVIEALVVQIFVAHEGEHLTFKSAMRVPLIEQLFNAITPFSTGGQPAQLVALMQSGVEGGRASSVLLMKFIVYQFMVLINFVFTLFIGLKHLAAQFGPLAWLIVFGFTIHLLVIAGLLLIMYQYRFTKRLVAFGIRLLRPFVSAGRRAAWQATMDAKIDTFYAESVHLKQEKTKVIRAALLTFVQLLLYYSVPYFVLLSFGVPHVNLVHVMVLHVMIVMIISLFPIPGGAGGAEYSFKALFATFMGPAQLVLAMLLWRFITYYLGMVCGIVALAVVPDRLESTKPQKS</sequence>
<dbReference type="Pfam" id="PF03706">
    <property type="entry name" value="LPG_synthase_TM"/>
    <property type="match status" value="1"/>
</dbReference>
<comment type="similarity">
    <text evidence="6">Belongs to the LPG synthase family.</text>
</comment>
<dbReference type="EMBL" id="AZDJ01000028">
    <property type="protein sequence ID" value="KRK71395.1"/>
    <property type="molecule type" value="Genomic_DNA"/>
</dbReference>
<gene>
    <name evidence="6" type="primary">mprF</name>
    <name evidence="7" type="ORF">FD02_GL002149</name>
</gene>
<keyword evidence="6" id="KW-0046">Antibiotic resistance</keyword>
<feature type="transmembrane region" description="Helical" evidence="6">
    <location>
        <begin position="261"/>
        <end position="281"/>
    </location>
</feature>